<name>A0AAP2DKY8_9BACT</name>
<dbReference type="EMBL" id="JAHESF010000014">
    <property type="protein sequence ID" value="MBT1698255.1"/>
    <property type="molecule type" value="Genomic_DNA"/>
</dbReference>
<sequence>MLTVSIGYSDTQKYFSKTHSNVLPAGFEIMADEDLEKITDPVLKMSLKARNDINKAVTASITQRTAAFEAEVRELLGLDKTV</sequence>
<reference evidence="1 2" key="1">
    <citation type="submission" date="2021-05" db="EMBL/GenBank/DDBJ databases">
        <title>A Polyphasic approach of four new species of the genus Ohtaekwangia: Ohtaekwangia histidinii sp. nov., Ohtaekwangia cretensis sp. nov., Ohtaekwangia indiensis sp. nov., Ohtaekwangia reichenbachii sp. nov. from diverse environment.</title>
        <authorList>
            <person name="Octaviana S."/>
        </authorList>
    </citation>
    <scope>NUCLEOTIDE SEQUENCE [LARGE SCALE GENOMIC DNA]</scope>
    <source>
        <strain evidence="1 2">PWU4</strain>
    </source>
</reference>
<proteinExistence type="predicted"/>
<gene>
    <name evidence="1" type="ORF">KK083_15285</name>
</gene>
<protein>
    <submittedName>
        <fullName evidence="1">Uncharacterized protein</fullName>
    </submittedName>
</protein>
<dbReference type="RefSeq" id="WP_254164235.1">
    <property type="nucleotide sequence ID" value="NZ_JAHESF010000014.1"/>
</dbReference>
<comment type="caution">
    <text evidence="1">The sequence shown here is derived from an EMBL/GenBank/DDBJ whole genome shotgun (WGS) entry which is preliminary data.</text>
</comment>
<dbReference type="AlphaFoldDB" id="A0AAP2DKY8"/>
<dbReference type="Proteomes" id="UP001319200">
    <property type="component" value="Unassembled WGS sequence"/>
</dbReference>
<keyword evidence="2" id="KW-1185">Reference proteome</keyword>
<evidence type="ECO:0000313" key="2">
    <source>
        <dbReference type="Proteomes" id="UP001319200"/>
    </source>
</evidence>
<organism evidence="1 2">
    <name type="scientific">Chryseosolibacter histidini</name>
    <dbReference type="NCBI Taxonomy" id="2782349"/>
    <lineage>
        <taxon>Bacteria</taxon>
        <taxon>Pseudomonadati</taxon>
        <taxon>Bacteroidota</taxon>
        <taxon>Cytophagia</taxon>
        <taxon>Cytophagales</taxon>
        <taxon>Chryseotaleaceae</taxon>
        <taxon>Chryseosolibacter</taxon>
    </lineage>
</organism>
<accession>A0AAP2DKY8</accession>
<evidence type="ECO:0000313" key="1">
    <source>
        <dbReference type="EMBL" id="MBT1698255.1"/>
    </source>
</evidence>